<feature type="domain" description="ATPase BadF/BadG/BcrA/BcrD type" evidence="1">
    <location>
        <begin position="17"/>
        <end position="285"/>
    </location>
</feature>
<dbReference type="PANTHER" id="PTHR12862">
    <property type="entry name" value="BADF TYPE ATPASE DOMAIN-CONTAINING PROTEIN"/>
    <property type="match status" value="1"/>
</dbReference>
<keyword evidence="3" id="KW-1185">Reference proteome</keyword>
<dbReference type="STRING" id="1678840.ATC1_11111"/>
<dbReference type="CDD" id="cd24007">
    <property type="entry name" value="ASKHA_NBD_eukNAGK-like"/>
    <property type="match status" value="1"/>
</dbReference>
<dbReference type="Gene3D" id="3.30.420.40">
    <property type="match status" value="2"/>
</dbReference>
<name>A0A0K8P9A0_9CHLR</name>
<dbReference type="EMBL" id="DF968179">
    <property type="protein sequence ID" value="GAP39191.1"/>
    <property type="molecule type" value="Genomic_DNA"/>
</dbReference>
<gene>
    <name evidence="2" type="ORF">ATC1_11111</name>
</gene>
<dbReference type="Pfam" id="PF01869">
    <property type="entry name" value="BcrAD_BadFG"/>
    <property type="match status" value="1"/>
</dbReference>
<organism evidence="2">
    <name type="scientific">Flexilinea flocculi</name>
    <dbReference type="NCBI Taxonomy" id="1678840"/>
    <lineage>
        <taxon>Bacteria</taxon>
        <taxon>Bacillati</taxon>
        <taxon>Chloroflexota</taxon>
        <taxon>Anaerolineae</taxon>
        <taxon>Anaerolineales</taxon>
        <taxon>Anaerolineaceae</taxon>
        <taxon>Flexilinea</taxon>
    </lineage>
</organism>
<dbReference type="PANTHER" id="PTHR12862:SF0">
    <property type="entry name" value="N-ACETYL-D-GLUCOSAMINE KINASE"/>
    <property type="match status" value="1"/>
</dbReference>
<evidence type="ECO:0000259" key="1">
    <source>
        <dbReference type="Pfam" id="PF01869"/>
    </source>
</evidence>
<evidence type="ECO:0000313" key="3">
    <source>
        <dbReference type="Proteomes" id="UP000053370"/>
    </source>
</evidence>
<proteinExistence type="predicted"/>
<dbReference type="SUPFAM" id="SSF53067">
    <property type="entry name" value="Actin-like ATPase domain"/>
    <property type="match status" value="2"/>
</dbReference>
<dbReference type="RefSeq" id="WP_062277035.1">
    <property type="nucleotide sequence ID" value="NZ_DF968179.1"/>
</dbReference>
<dbReference type="GO" id="GO:0045127">
    <property type="term" value="F:N-acetylglucosamine kinase activity"/>
    <property type="evidence" value="ECO:0007669"/>
    <property type="project" value="InterPro"/>
</dbReference>
<dbReference type="Proteomes" id="UP000053370">
    <property type="component" value="Unassembled WGS sequence"/>
</dbReference>
<accession>A0A0K8P9A0</accession>
<dbReference type="AlphaFoldDB" id="A0A0K8P9A0"/>
<protein>
    <submittedName>
        <fullName evidence="2">BadF-type ATPase</fullName>
    </submittedName>
</protein>
<evidence type="ECO:0000313" key="2">
    <source>
        <dbReference type="EMBL" id="GAP39191.1"/>
    </source>
</evidence>
<dbReference type="InterPro" id="IPR002731">
    <property type="entry name" value="ATPase_BadF"/>
</dbReference>
<sequence length="331" mass="36849">MTDTTHQADNRHFLISVDGGGTKTEICIYDLLTEKSVSSFWGGANYKVLGIETVRSNLAEGLTGVCKDLGIVLDDIALCLLGVSGYDTEEDKDIYETMMVNFGFDTSRIVICNDSELIFRGLVDEPGLCIVAGTGSIVFGFSDDGRKIRAGGWGAPLSDQGSGYWIGAEIFRRYLDWFDGIEKWNEIFFEIEQLYGRQDPQNIAAKLACMDYSEVASFARIVMDTANRGNQLCCEIVSNAAEIISKLVISVYSRLSLKKIDQVSIVEVGSLFRDQYFEGKIQQNILSFISPIRVRFLKSASTPAESGIQYAKRLYHERFGKNGKKEQKIFG</sequence>
<dbReference type="InterPro" id="IPR039758">
    <property type="entry name" value="NAGK-like"/>
</dbReference>
<dbReference type="InterPro" id="IPR043129">
    <property type="entry name" value="ATPase_NBD"/>
</dbReference>
<dbReference type="OrthoDB" id="9772633at2"/>
<reference evidence="2" key="1">
    <citation type="journal article" date="2015" name="Genome Announc.">
        <title>Draft Genome Sequence of Anaerolineae Strain TC1, a Novel Isolate from a Methanogenic Wastewater Treatment System.</title>
        <authorList>
            <person name="Matsuura N."/>
            <person name="Tourlousse D.M."/>
            <person name="Sun L."/>
            <person name="Toyonaga M."/>
            <person name="Kuroda K."/>
            <person name="Ohashi A."/>
            <person name="Cruz R."/>
            <person name="Yamaguchi T."/>
            <person name="Sekiguchi Y."/>
        </authorList>
    </citation>
    <scope>NUCLEOTIDE SEQUENCE [LARGE SCALE GENOMIC DNA]</scope>
    <source>
        <strain evidence="2">TC1</strain>
    </source>
</reference>